<dbReference type="PANTHER" id="PTHR45495">
    <property type="entry name" value="DNAJ PROTEIN JJJ1 HOMOLOG"/>
    <property type="match status" value="1"/>
</dbReference>
<dbReference type="SUPFAM" id="SSF46565">
    <property type="entry name" value="Chaperone J-domain"/>
    <property type="match status" value="1"/>
</dbReference>
<name>A0AAQ3XAA1_PASNO</name>
<keyword evidence="2 4" id="KW-0863">Zinc-finger</keyword>
<keyword evidence="9" id="KW-1185">Reference proteome</keyword>
<feature type="region of interest" description="Disordered" evidence="5">
    <location>
        <begin position="242"/>
        <end position="298"/>
    </location>
</feature>
<keyword evidence="3" id="KW-0862">Zinc</keyword>
<dbReference type="EMBL" id="CP144752">
    <property type="protein sequence ID" value="WVZ90311.1"/>
    <property type="molecule type" value="Genomic_DNA"/>
</dbReference>
<keyword evidence="1" id="KW-0479">Metal-binding</keyword>
<feature type="region of interest" description="Disordered" evidence="5">
    <location>
        <begin position="342"/>
        <end position="587"/>
    </location>
</feature>
<dbReference type="InterPro" id="IPR001623">
    <property type="entry name" value="DnaJ_domain"/>
</dbReference>
<accession>A0AAQ3XAA1</accession>
<gene>
    <name evidence="8" type="ORF">U9M48_036621</name>
</gene>
<evidence type="ECO:0000256" key="3">
    <source>
        <dbReference type="ARBA" id="ARBA00022833"/>
    </source>
</evidence>
<dbReference type="InterPro" id="IPR022755">
    <property type="entry name" value="Znf_C2H2_jaz"/>
</dbReference>
<evidence type="ECO:0000313" key="8">
    <source>
        <dbReference type="EMBL" id="WVZ90311.1"/>
    </source>
</evidence>
<reference evidence="8 9" key="1">
    <citation type="submission" date="2024-02" db="EMBL/GenBank/DDBJ databases">
        <title>High-quality chromosome-scale genome assembly of Pensacola bahiagrass (Paspalum notatum Flugge var. saurae).</title>
        <authorList>
            <person name="Vega J.M."/>
            <person name="Podio M."/>
            <person name="Orjuela J."/>
            <person name="Siena L.A."/>
            <person name="Pessino S.C."/>
            <person name="Combes M.C."/>
            <person name="Mariac C."/>
            <person name="Albertini E."/>
            <person name="Pupilli F."/>
            <person name="Ortiz J.P.A."/>
            <person name="Leblanc O."/>
        </authorList>
    </citation>
    <scope>NUCLEOTIDE SEQUENCE [LARGE SCALE GENOMIC DNA]</scope>
    <source>
        <strain evidence="8">R1</strain>
        <tissue evidence="8">Leaf</tissue>
    </source>
</reference>
<feature type="compositionally biased region" description="Acidic residues" evidence="5">
    <location>
        <begin position="492"/>
        <end position="506"/>
    </location>
</feature>
<feature type="domain" description="J" evidence="6">
    <location>
        <begin position="12"/>
        <end position="80"/>
    </location>
</feature>
<dbReference type="Pfam" id="PF00226">
    <property type="entry name" value="DnaJ"/>
    <property type="match status" value="1"/>
</dbReference>
<feature type="compositionally biased region" description="Acidic residues" evidence="5">
    <location>
        <begin position="279"/>
        <end position="295"/>
    </location>
</feature>
<dbReference type="PROSITE" id="PS00028">
    <property type="entry name" value="ZINC_FINGER_C2H2_1"/>
    <property type="match status" value="2"/>
</dbReference>
<feature type="compositionally biased region" description="Basic and acidic residues" evidence="5">
    <location>
        <begin position="395"/>
        <end position="406"/>
    </location>
</feature>
<dbReference type="InterPro" id="IPR054076">
    <property type="entry name" value="ZUO1-like_ZHD"/>
</dbReference>
<dbReference type="PROSITE" id="PS50076">
    <property type="entry name" value="DNAJ_2"/>
    <property type="match status" value="1"/>
</dbReference>
<dbReference type="GO" id="GO:0005783">
    <property type="term" value="C:endoplasmic reticulum"/>
    <property type="evidence" value="ECO:0007669"/>
    <property type="project" value="UniProtKB-ARBA"/>
</dbReference>
<dbReference type="Proteomes" id="UP001341281">
    <property type="component" value="Chromosome 08"/>
</dbReference>
<dbReference type="InterPro" id="IPR044648">
    <property type="entry name" value="JJJ1_plant"/>
</dbReference>
<evidence type="ECO:0000256" key="5">
    <source>
        <dbReference type="SAM" id="MobiDB-lite"/>
    </source>
</evidence>
<proteinExistence type="predicted"/>
<evidence type="ECO:0000259" key="7">
    <source>
        <dbReference type="PROSITE" id="PS50157"/>
    </source>
</evidence>
<dbReference type="InterPro" id="IPR003604">
    <property type="entry name" value="Matrin/U1-like-C_Znf_C2H2"/>
</dbReference>
<dbReference type="GO" id="GO:0003676">
    <property type="term" value="F:nucleic acid binding"/>
    <property type="evidence" value="ECO:0007669"/>
    <property type="project" value="InterPro"/>
</dbReference>
<feature type="compositionally biased region" description="Acidic residues" evidence="5">
    <location>
        <begin position="371"/>
        <end position="394"/>
    </location>
</feature>
<dbReference type="PROSITE" id="PS50157">
    <property type="entry name" value="ZINC_FINGER_C2H2_2"/>
    <property type="match status" value="1"/>
</dbReference>
<dbReference type="Pfam" id="PF21884">
    <property type="entry name" value="ZUO1-like_ZHD"/>
    <property type="match status" value="1"/>
</dbReference>
<dbReference type="SMART" id="SM00355">
    <property type="entry name" value="ZnF_C2H2"/>
    <property type="match status" value="2"/>
</dbReference>
<evidence type="ECO:0008006" key="10">
    <source>
        <dbReference type="Google" id="ProtNLM"/>
    </source>
</evidence>
<protein>
    <recommendedName>
        <fullName evidence="10">J domain-containing protein</fullName>
    </recommendedName>
</protein>
<dbReference type="Gene3D" id="3.30.160.60">
    <property type="entry name" value="Classic Zinc Finger"/>
    <property type="match status" value="1"/>
</dbReference>
<sequence>MASAAEGAPKRCYYEVLGLPRDCSPTDIKLAFRRLALSLHPDKQPPGSDLAAATAAFQELQHAHSVLSDPQERAYYDSHRSQILFSDAASAAGAKSASPVPDLFSFFSSSAFSGFSDTGRGFYKVYGDVFDRVFSQELSYARRMGVPDPAAPPVIGNLDSPYAQVTAFYNYWLGFSSVMDFGWAAEWDAARGENRRVRRLMEEDNKKAMRKARREYNDAVRGLAAFCKKRDKRVVDMALKRKAEEEKKKAEEKQRKKEEEKRKKERAMSYQEPEWARVEEEEEEEGLYDEDEEEDTRAKRKEELYCVACNKKFKSDKQWKNHEQSKKHRDKIAELRMAFKEEEESLKEAEEEGEGDLNEVDVGFDFKPTQESDDESAFSDAAEELAEEFEEGLEVCDKEDGDKDFDSAEQEVGSYDEASVLKAMLSSRKNRKGSYVAPEEAFSATAEDDDDDDGRSSEVNNAKKKGRRRRAAKKEQDEGTYADNEQCGNDNVEPEESGLDNDDDDKMEGPSSSNDDRASVGKGDKQNGKNSNPKKNKKNKKGAEKKTTVSTDQKSTAMAGQKSTSKGKKQKEVSKAPSNDCETCGGTFESRNKLFSHLEETGHAMLKTRQKSRR</sequence>
<evidence type="ECO:0000256" key="1">
    <source>
        <dbReference type="ARBA" id="ARBA00022723"/>
    </source>
</evidence>
<dbReference type="InterPro" id="IPR036236">
    <property type="entry name" value="Znf_C2H2_sf"/>
</dbReference>
<feature type="compositionally biased region" description="Basic residues" evidence="5">
    <location>
        <begin position="462"/>
        <end position="472"/>
    </location>
</feature>
<dbReference type="PROSITE" id="PS00636">
    <property type="entry name" value="DNAJ_1"/>
    <property type="match status" value="1"/>
</dbReference>
<dbReference type="GO" id="GO:0008270">
    <property type="term" value="F:zinc ion binding"/>
    <property type="evidence" value="ECO:0007669"/>
    <property type="project" value="UniProtKB-KW"/>
</dbReference>
<dbReference type="SMART" id="SM00451">
    <property type="entry name" value="ZnF_U1"/>
    <property type="match status" value="1"/>
</dbReference>
<evidence type="ECO:0000256" key="4">
    <source>
        <dbReference type="PROSITE-ProRule" id="PRU00042"/>
    </source>
</evidence>
<dbReference type="Gene3D" id="1.10.287.110">
    <property type="entry name" value="DnaJ domain"/>
    <property type="match status" value="1"/>
</dbReference>
<organism evidence="8 9">
    <name type="scientific">Paspalum notatum var. saurae</name>
    <dbReference type="NCBI Taxonomy" id="547442"/>
    <lineage>
        <taxon>Eukaryota</taxon>
        <taxon>Viridiplantae</taxon>
        <taxon>Streptophyta</taxon>
        <taxon>Embryophyta</taxon>
        <taxon>Tracheophyta</taxon>
        <taxon>Spermatophyta</taxon>
        <taxon>Magnoliopsida</taxon>
        <taxon>Liliopsida</taxon>
        <taxon>Poales</taxon>
        <taxon>Poaceae</taxon>
        <taxon>PACMAD clade</taxon>
        <taxon>Panicoideae</taxon>
        <taxon>Andropogonodae</taxon>
        <taxon>Paspaleae</taxon>
        <taxon>Paspalinae</taxon>
        <taxon>Paspalum</taxon>
    </lineage>
</organism>
<dbReference type="InterPro" id="IPR013087">
    <property type="entry name" value="Znf_C2H2_type"/>
</dbReference>
<feature type="compositionally biased region" description="Basic and acidic residues" evidence="5">
    <location>
        <begin position="514"/>
        <end position="527"/>
    </location>
</feature>
<feature type="compositionally biased region" description="Basic and acidic residues" evidence="5">
    <location>
        <begin position="242"/>
        <end position="262"/>
    </location>
</feature>
<dbReference type="InterPro" id="IPR018253">
    <property type="entry name" value="DnaJ_domain_CS"/>
</dbReference>
<dbReference type="Pfam" id="PF12171">
    <property type="entry name" value="zf-C2H2_jaz"/>
    <property type="match status" value="1"/>
</dbReference>
<feature type="domain" description="C2H2-type" evidence="7">
    <location>
        <begin position="579"/>
        <end position="608"/>
    </location>
</feature>
<dbReference type="PANTHER" id="PTHR45495:SF1">
    <property type="entry name" value="DNAJ PROTEIN JJJ1 HOMOLOG"/>
    <property type="match status" value="1"/>
</dbReference>
<dbReference type="PRINTS" id="PR00625">
    <property type="entry name" value="JDOMAIN"/>
</dbReference>
<dbReference type="SMART" id="SM00271">
    <property type="entry name" value="DnaJ"/>
    <property type="match status" value="1"/>
</dbReference>
<evidence type="ECO:0000256" key="2">
    <source>
        <dbReference type="ARBA" id="ARBA00022771"/>
    </source>
</evidence>
<dbReference type="InterPro" id="IPR036869">
    <property type="entry name" value="J_dom_sf"/>
</dbReference>
<dbReference type="CDD" id="cd06257">
    <property type="entry name" value="DnaJ"/>
    <property type="match status" value="1"/>
</dbReference>
<evidence type="ECO:0000313" key="9">
    <source>
        <dbReference type="Proteomes" id="UP001341281"/>
    </source>
</evidence>
<evidence type="ECO:0000259" key="6">
    <source>
        <dbReference type="PROSITE" id="PS50076"/>
    </source>
</evidence>
<feature type="compositionally biased region" description="Acidic residues" evidence="5">
    <location>
        <begin position="342"/>
        <end position="359"/>
    </location>
</feature>
<dbReference type="AlphaFoldDB" id="A0AAQ3XAA1"/>
<dbReference type="SUPFAM" id="SSF57667">
    <property type="entry name" value="beta-beta-alpha zinc fingers"/>
    <property type="match status" value="1"/>
</dbReference>
<feature type="compositionally biased region" description="Polar residues" evidence="5">
    <location>
        <begin position="548"/>
        <end position="558"/>
    </location>
</feature>